<dbReference type="PANTHER" id="PTHR38040">
    <property type="entry name" value="UBIQUINONE BIOSYNTHESIS ACCESSORY FACTOR UBIK"/>
    <property type="match status" value="1"/>
</dbReference>
<dbReference type="EMBL" id="JAENGP010000015">
    <property type="protein sequence ID" value="MBK1782171.1"/>
    <property type="molecule type" value="Genomic_DNA"/>
</dbReference>
<comment type="function">
    <text evidence="1">Required for efficient ubiquinone (coenzyme Q) biosynthesis. UbiK is probably an accessory factor of Ubi enzymes and facilitates ubiquinone biosynthesis by acting as an assembly factor, a targeting factor, or both.</text>
</comment>
<comment type="subcellular location">
    <subcellularLocation>
        <location evidence="1">Cytoplasm</location>
    </subcellularLocation>
</comment>
<evidence type="ECO:0000313" key="3">
    <source>
        <dbReference type="Proteomes" id="UP000635316"/>
    </source>
</evidence>
<sequence>MKRGNQIFEEFQKNMQELISKSPAADIEKNVKAFMSQGFSKLDLVTREEFDIQVAMVDKLRERIEAMETQIKALEEKNQ</sequence>
<dbReference type="RefSeq" id="WP_200238374.1">
    <property type="nucleotide sequence ID" value="NZ_JAENGP010000015.1"/>
</dbReference>
<dbReference type="InterPro" id="IPR007475">
    <property type="entry name" value="UbiK"/>
</dbReference>
<comment type="caution">
    <text evidence="2">The sequence shown here is derived from an EMBL/GenBank/DDBJ whole genome shotgun (WGS) entry which is preliminary data.</text>
</comment>
<comment type="pathway">
    <text evidence="1">Cofactor biosynthesis; ubiquinone biosynthesis.</text>
</comment>
<keyword evidence="1" id="KW-0831">Ubiquinone biosynthesis</keyword>
<dbReference type="Proteomes" id="UP000635316">
    <property type="component" value="Unassembled WGS sequence"/>
</dbReference>
<dbReference type="HAMAP" id="MF_02216">
    <property type="entry name" value="UbiK"/>
    <property type="match status" value="1"/>
</dbReference>
<organism evidence="2 3">
    <name type="scientific">Advenella mandrilli</name>
    <dbReference type="NCBI Taxonomy" id="2800330"/>
    <lineage>
        <taxon>Bacteria</taxon>
        <taxon>Pseudomonadati</taxon>
        <taxon>Pseudomonadota</taxon>
        <taxon>Betaproteobacteria</taxon>
        <taxon>Burkholderiales</taxon>
        <taxon>Alcaligenaceae</taxon>
    </lineage>
</organism>
<keyword evidence="3" id="KW-1185">Reference proteome</keyword>
<comment type="similarity">
    <text evidence="1">Belongs to the UbiK family.</text>
</comment>
<proteinExistence type="inferred from homology"/>
<evidence type="ECO:0000313" key="2">
    <source>
        <dbReference type="EMBL" id="MBK1782171.1"/>
    </source>
</evidence>
<accession>A0ABS1EGN1</accession>
<reference evidence="2 3" key="1">
    <citation type="submission" date="2020-12" db="EMBL/GenBank/DDBJ databases">
        <authorList>
            <person name="Lu T."/>
            <person name="Wang Q."/>
            <person name="Han X."/>
        </authorList>
    </citation>
    <scope>NUCLEOTIDE SEQUENCE [LARGE SCALE GENOMIC DNA]</scope>
    <source>
        <strain evidence="2 3">WQ 585</strain>
    </source>
</reference>
<gene>
    <name evidence="1" type="primary">ubiK</name>
    <name evidence="2" type="ORF">JHL22_13210</name>
</gene>
<name>A0ABS1EGN1_9BURK</name>
<dbReference type="PANTHER" id="PTHR38040:SF1">
    <property type="entry name" value="UBIQUINONE BIOSYNTHESIS ACCESSORY FACTOR UBIK"/>
    <property type="match status" value="1"/>
</dbReference>
<protein>
    <recommendedName>
        <fullName evidence="1">Ubiquinone biosynthesis accessory factor UbiK</fullName>
    </recommendedName>
</protein>
<evidence type="ECO:0000256" key="1">
    <source>
        <dbReference type="HAMAP-Rule" id="MF_02216"/>
    </source>
</evidence>
<keyword evidence="1" id="KW-0963">Cytoplasm</keyword>
<dbReference type="Pfam" id="PF04380">
    <property type="entry name" value="BMFP"/>
    <property type="match status" value="1"/>
</dbReference>